<organism evidence="7 8">
    <name type="scientific">Tenggerimyces flavus</name>
    <dbReference type="NCBI Taxonomy" id="1708749"/>
    <lineage>
        <taxon>Bacteria</taxon>
        <taxon>Bacillati</taxon>
        <taxon>Actinomycetota</taxon>
        <taxon>Actinomycetes</taxon>
        <taxon>Propionibacteriales</taxon>
        <taxon>Nocardioidaceae</taxon>
        <taxon>Tenggerimyces</taxon>
    </lineage>
</organism>
<dbReference type="InterPro" id="IPR050490">
    <property type="entry name" value="Bact_solute-bd_prot1"/>
</dbReference>
<dbReference type="Gene3D" id="3.40.190.10">
    <property type="entry name" value="Periplasmic binding protein-like II"/>
    <property type="match status" value="1"/>
</dbReference>
<evidence type="ECO:0000256" key="5">
    <source>
        <dbReference type="SAM" id="MobiDB-lite"/>
    </source>
</evidence>
<evidence type="ECO:0000256" key="2">
    <source>
        <dbReference type="ARBA" id="ARBA00008520"/>
    </source>
</evidence>
<feature type="signal peptide" evidence="6">
    <location>
        <begin position="1"/>
        <end position="27"/>
    </location>
</feature>
<feature type="region of interest" description="Disordered" evidence="5">
    <location>
        <begin position="34"/>
        <end position="53"/>
    </location>
</feature>
<dbReference type="InterPro" id="IPR022386">
    <property type="entry name" value="Chitin_NgcE"/>
</dbReference>
<dbReference type="InterPro" id="IPR006311">
    <property type="entry name" value="TAT_signal"/>
</dbReference>
<dbReference type="InterPro" id="IPR006059">
    <property type="entry name" value="SBP"/>
</dbReference>
<keyword evidence="3" id="KW-0813">Transport</keyword>
<dbReference type="PROSITE" id="PS51318">
    <property type="entry name" value="TAT"/>
    <property type="match status" value="1"/>
</dbReference>
<dbReference type="PANTHER" id="PTHR43649:SF31">
    <property type="entry name" value="SN-GLYCEROL-3-PHOSPHATE-BINDING PERIPLASMIC PROTEIN UGPB"/>
    <property type="match status" value="1"/>
</dbReference>
<feature type="compositionally biased region" description="Low complexity" evidence="5">
    <location>
        <begin position="34"/>
        <end position="48"/>
    </location>
</feature>
<dbReference type="PROSITE" id="PS51257">
    <property type="entry name" value="PROKAR_LIPOPROTEIN"/>
    <property type="match status" value="1"/>
</dbReference>
<dbReference type="Pfam" id="PF01547">
    <property type="entry name" value="SBP_bac_1"/>
    <property type="match status" value="1"/>
</dbReference>
<dbReference type="RefSeq" id="WP_205117141.1">
    <property type="nucleotide sequence ID" value="NZ_JAFBCM010000001.1"/>
</dbReference>
<evidence type="ECO:0000256" key="3">
    <source>
        <dbReference type="ARBA" id="ARBA00022448"/>
    </source>
</evidence>
<dbReference type="NCBIfam" id="TIGR03851">
    <property type="entry name" value="chitin_NgcE"/>
    <property type="match status" value="1"/>
</dbReference>
<dbReference type="PANTHER" id="PTHR43649">
    <property type="entry name" value="ARABINOSE-BINDING PROTEIN-RELATED"/>
    <property type="match status" value="1"/>
</dbReference>
<accession>A0ABV7Y711</accession>
<sequence length="475" mass="51293">MSSIERRDFLRRAAILGAAAGAPATLAACATGGGTPPASNNNPTPAVSADEKNPFGVDPKAALDVVIFKGGFSDEYAKFHESMYKKAYPDSDVKHTGTQDITPQLQPRFVQGSPPDVIDNSGAQAMDYTTLATQGQLTEIGESFTSAPSFDFEGKTIGDTLIDGALVPAEIEGKAYGLPYALNINGLWHDAALFEKNGWEPAKTWDDLMALGEKTKAAKIPLWTYQGQYPGYMVSVFWPMVQKLGGNEVLKNVDNLEDGAWSQDAVKVVAEKFFELKTKGYILPGTAGLTHIQSQAAWAQHKAAMIPCGSWLKSELGSQLPADFKMAIQPTPSVDASDKLPYDAVPWSPGETFIVPSKAKNGPGGLEYLRIMLSKEGAQKFAELTYTLTVVNGAHDDQELDSVLKSSLEVHQAALKVERIDPVKYSGWYVSLKDEVEGAMGQLLTGNLDAAGFIARAQKKADAVKKDPKIKKFQR</sequence>
<reference evidence="8" key="1">
    <citation type="journal article" date="2019" name="Int. J. Syst. Evol. Microbiol.">
        <title>The Global Catalogue of Microorganisms (GCM) 10K type strain sequencing project: providing services to taxonomists for standard genome sequencing and annotation.</title>
        <authorList>
            <consortium name="The Broad Institute Genomics Platform"/>
            <consortium name="The Broad Institute Genome Sequencing Center for Infectious Disease"/>
            <person name="Wu L."/>
            <person name="Ma J."/>
        </authorList>
    </citation>
    <scope>NUCLEOTIDE SEQUENCE [LARGE SCALE GENOMIC DNA]</scope>
    <source>
        <strain evidence="8">CGMCC 4.7241</strain>
    </source>
</reference>
<keyword evidence="8" id="KW-1185">Reference proteome</keyword>
<name>A0ABV7Y711_9ACTN</name>
<dbReference type="SUPFAM" id="SSF53850">
    <property type="entry name" value="Periplasmic binding protein-like II"/>
    <property type="match status" value="1"/>
</dbReference>
<comment type="similarity">
    <text evidence="2">Belongs to the bacterial solute-binding protein 1 family.</text>
</comment>
<evidence type="ECO:0000256" key="4">
    <source>
        <dbReference type="ARBA" id="ARBA00022729"/>
    </source>
</evidence>
<evidence type="ECO:0000313" key="8">
    <source>
        <dbReference type="Proteomes" id="UP001595699"/>
    </source>
</evidence>
<feature type="chain" id="PRO_5046123751" evidence="6">
    <location>
        <begin position="28"/>
        <end position="475"/>
    </location>
</feature>
<comment type="caution">
    <text evidence="7">The sequence shown here is derived from an EMBL/GenBank/DDBJ whole genome shotgun (WGS) entry which is preliminary data.</text>
</comment>
<dbReference type="Proteomes" id="UP001595699">
    <property type="component" value="Unassembled WGS sequence"/>
</dbReference>
<proteinExistence type="inferred from homology"/>
<dbReference type="EMBL" id="JBHRZH010000006">
    <property type="protein sequence ID" value="MFC3760907.1"/>
    <property type="molecule type" value="Genomic_DNA"/>
</dbReference>
<evidence type="ECO:0000256" key="6">
    <source>
        <dbReference type="SAM" id="SignalP"/>
    </source>
</evidence>
<protein>
    <submittedName>
        <fullName evidence="7">N-acetylglucosamine/diacetylchitobiose ABC transporter substrate-binding protein</fullName>
    </submittedName>
</protein>
<keyword evidence="4 6" id="KW-0732">Signal</keyword>
<comment type="subcellular location">
    <subcellularLocation>
        <location evidence="1">Cell envelope</location>
    </subcellularLocation>
</comment>
<evidence type="ECO:0000313" key="7">
    <source>
        <dbReference type="EMBL" id="MFC3760907.1"/>
    </source>
</evidence>
<gene>
    <name evidence="7" type="primary">ngcE</name>
    <name evidence="7" type="ORF">ACFOUW_08650</name>
</gene>
<evidence type="ECO:0000256" key="1">
    <source>
        <dbReference type="ARBA" id="ARBA00004196"/>
    </source>
</evidence>